<evidence type="ECO:0000313" key="3">
    <source>
        <dbReference type="Proteomes" id="UP001239782"/>
    </source>
</evidence>
<dbReference type="PROSITE" id="PS51257">
    <property type="entry name" value="PROKAR_LIPOPROTEIN"/>
    <property type="match status" value="1"/>
</dbReference>
<evidence type="ECO:0000256" key="1">
    <source>
        <dbReference type="SAM" id="SignalP"/>
    </source>
</evidence>
<accession>A0AA51RRQ9</accession>
<dbReference type="InterPro" id="IPR027396">
    <property type="entry name" value="DsrEFH-like"/>
</dbReference>
<proteinExistence type="predicted"/>
<dbReference type="EMBL" id="CP133548">
    <property type="protein sequence ID" value="WMS86385.1"/>
    <property type="molecule type" value="Genomic_DNA"/>
</dbReference>
<dbReference type="AlphaFoldDB" id="A0AA51RRQ9"/>
<feature type="signal peptide" evidence="1">
    <location>
        <begin position="1"/>
        <end position="20"/>
    </location>
</feature>
<feature type="chain" id="PRO_5041434972" evidence="1">
    <location>
        <begin position="21"/>
        <end position="179"/>
    </location>
</feature>
<dbReference type="Proteomes" id="UP001239782">
    <property type="component" value="Chromosome"/>
</dbReference>
<gene>
    <name evidence="2" type="ORF">Q9312_14270</name>
</gene>
<organism evidence="2 3">
    <name type="scientific">Pleionea litopenaei</name>
    <dbReference type="NCBI Taxonomy" id="3070815"/>
    <lineage>
        <taxon>Bacteria</taxon>
        <taxon>Pseudomonadati</taxon>
        <taxon>Pseudomonadota</taxon>
        <taxon>Gammaproteobacteria</taxon>
        <taxon>Oceanospirillales</taxon>
        <taxon>Pleioneaceae</taxon>
        <taxon>Pleionea</taxon>
    </lineage>
</organism>
<reference evidence="2 3" key="1">
    <citation type="submission" date="2023-08" db="EMBL/GenBank/DDBJ databases">
        <title>Pleionea litopenaei sp. nov., isolated from stomach of juvenile Litopenaeus vannamei.</title>
        <authorList>
            <person name="Rho A.M."/>
            <person name="Hwang C.Y."/>
        </authorList>
    </citation>
    <scope>NUCLEOTIDE SEQUENCE [LARGE SCALE GENOMIC DNA]</scope>
    <source>
        <strain evidence="2 3">HL-JVS1</strain>
    </source>
</reference>
<dbReference type="SUPFAM" id="SSF75169">
    <property type="entry name" value="DsrEFH-like"/>
    <property type="match status" value="1"/>
</dbReference>
<dbReference type="PANTHER" id="PTHR37691:SF1">
    <property type="entry name" value="BLR3518 PROTEIN"/>
    <property type="match status" value="1"/>
</dbReference>
<dbReference type="Pfam" id="PF02635">
    <property type="entry name" value="DsrE"/>
    <property type="match status" value="1"/>
</dbReference>
<name>A0AA51RRQ9_9GAMM</name>
<protein>
    <submittedName>
        <fullName evidence="2">DsrE family protein</fullName>
    </submittedName>
</protein>
<dbReference type="PANTHER" id="PTHR37691">
    <property type="entry name" value="BLR3518 PROTEIN"/>
    <property type="match status" value="1"/>
</dbReference>
<dbReference type="Gene3D" id="3.40.1260.10">
    <property type="entry name" value="DsrEFH-like"/>
    <property type="match status" value="1"/>
</dbReference>
<sequence>MKSHCLYLIVTLVIACGVSASDNKFNTGPLIKQYGPNATVETTFKFPETTGFKVAFDLADAGPDDDVNRRINSLARFLNMHVQAGVNPDNIELALVVHGKALHDLLNDQASKNKLSRRNPNKPLIEELMKHNVSFIVCGQSSTYYDIANDEFLPGVKVALSAMTAHALLQQQGYTLNPF</sequence>
<dbReference type="InterPro" id="IPR003787">
    <property type="entry name" value="Sulphur_relay_DsrE/F-like"/>
</dbReference>
<evidence type="ECO:0000313" key="2">
    <source>
        <dbReference type="EMBL" id="WMS86385.1"/>
    </source>
</evidence>
<keyword evidence="3" id="KW-1185">Reference proteome</keyword>
<dbReference type="RefSeq" id="WP_309201530.1">
    <property type="nucleotide sequence ID" value="NZ_CP133548.1"/>
</dbReference>
<keyword evidence="1" id="KW-0732">Signal</keyword>
<dbReference type="KEGG" id="plei:Q9312_14270"/>